<keyword evidence="1" id="KW-0539">Nucleus</keyword>
<dbReference type="PROSITE" id="PS50118">
    <property type="entry name" value="HMG_BOX_2"/>
    <property type="match status" value="1"/>
</dbReference>
<evidence type="ECO:0000313" key="3">
    <source>
        <dbReference type="EMBL" id="GLB44573.1"/>
    </source>
</evidence>
<dbReference type="CDD" id="cd01389">
    <property type="entry name" value="HMG-box_ROX1-like"/>
    <property type="match status" value="1"/>
</dbReference>
<gene>
    <name evidence="3" type="ORF">LshimejAT787_1702000</name>
</gene>
<proteinExistence type="predicted"/>
<dbReference type="AlphaFoldDB" id="A0A9P3UTF6"/>
<dbReference type="Gene3D" id="1.10.30.10">
    <property type="entry name" value="High mobility group box domain"/>
    <property type="match status" value="1"/>
</dbReference>
<organism evidence="3 4">
    <name type="scientific">Lyophyllum shimeji</name>
    <name type="common">Hon-shimeji</name>
    <name type="synonym">Tricholoma shimeji</name>
    <dbReference type="NCBI Taxonomy" id="47721"/>
    <lineage>
        <taxon>Eukaryota</taxon>
        <taxon>Fungi</taxon>
        <taxon>Dikarya</taxon>
        <taxon>Basidiomycota</taxon>
        <taxon>Agaricomycotina</taxon>
        <taxon>Agaricomycetes</taxon>
        <taxon>Agaricomycetidae</taxon>
        <taxon>Agaricales</taxon>
        <taxon>Tricholomatineae</taxon>
        <taxon>Lyophyllaceae</taxon>
        <taxon>Lyophyllum</taxon>
    </lineage>
</organism>
<feature type="DNA-binding region" description="HMG box" evidence="1">
    <location>
        <begin position="16"/>
        <end position="105"/>
    </location>
</feature>
<dbReference type="GO" id="GO:0005634">
    <property type="term" value="C:nucleus"/>
    <property type="evidence" value="ECO:0007669"/>
    <property type="project" value="UniProtKB-UniRule"/>
</dbReference>
<evidence type="ECO:0000313" key="4">
    <source>
        <dbReference type="Proteomes" id="UP001063166"/>
    </source>
</evidence>
<reference evidence="3" key="1">
    <citation type="submission" date="2022-07" db="EMBL/GenBank/DDBJ databases">
        <title>The genome of Lyophyllum shimeji provides insight into the initial evolution of ectomycorrhizal fungal genome.</title>
        <authorList>
            <person name="Kobayashi Y."/>
            <person name="Shibata T."/>
            <person name="Hirakawa H."/>
            <person name="Shigenobu S."/>
            <person name="Nishiyama T."/>
            <person name="Yamada A."/>
            <person name="Hasebe M."/>
            <person name="Kawaguchi M."/>
        </authorList>
    </citation>
    <scope>NUCLEOTIDE SEQUENCE</scope>
    <source>
        <strain evidence="3">AT787</strain>
    </source>
</reference>
<accession>A0A9P3UTF6</accession>
<dbReference type="SUPFAM" id="SSF47095">
    <property type="entry name" value="HMG-box"/>
    <property type="match status" value="1"/>
</dbReference>
<keyword evidence="1" id="KW-0238">DNA-binding</keyword>
<evidence type="ECO:0000259" key="2">
    <source>
        <dbReference type="PROSITE" id="PS50118"/>
    </source>
</evidence>
<dbReference type="Proteomes" id="UP001063166">
    <property type="component" value="Unassembled WGS sequence"/>
</dbReference>
<dbReference type="SMART" id="SM00398">
    <property type="entry name" value="HMG"/>
    <property type="match status" value="1"/>
</dbReference>
<protein>
    <recommendedName>
        <fullName evidence="2">HMG box domain-containing protein</fullName>
    </recommendedName>
</protein>
<dbReference type="EMBL" id="BRPK01000017">
    <property type="protein sequence ID" value="GLB44573.1"/>
    <property type="molecule type" value="Genomic_DNA"/>
</dbReference>
<dbReference type="GO" id="GO:0003677">
    <property type="term" value="F:DNA binding"/>
    <property type="evidence" value="ECO:0007669"/>
    <property type="project" value="UniProtKB-UniRule"/>
</dbReference>
<feature type="domain" description="HMG box" evidence="2">
    <location>
        <begin position="16"/>
        <end position="105"/>
    </location>
</feature>
<dbReference type="InterPro" id="IPR036910">
    <property type="entry name" value="HMG_box_dom_sf"/>
</dbReference>
<evidence type="ECO:0000256" key="1">
    <source>
        <dbReference type="PROSITE-ProRule" id="PRU00267"/>
    </source>
</evidence>
<dbReference type="InterPro" id="IPR009071">
    <property type="entry name" value="HMG_box_dom"/>
</dbReference>
<sequence length="389" mass="42500">MPAASRQGHLRDLDYIPRPPNSFMLFLSTTAAKLKVSAQIRKTVELSKPAGFWDPAELTEPRRKVPTAKMAADLWDRVPDAVRVEYARAAELRKQKHAQKYPGYKYKPMTKAMKAEAKEEAKKAKAARIKEARVMRKSQKSNATAPCGPLEGLPQEAPSFFVPSHNASAVDSATAYFDTHDSIAALDAAHRATRLSTTGGPVEHTRQSGTCYPQPTYEFENGQVLQACQSGEAKGYEGSATGTYMTFNLPLPYDPELEASAQREIAFQNALQDFFGNGGASVYHSQAQMPLAYDAQAPAQHDLSEVPEGPFELQMGSFDMNDFDISHWANLNLGQWTLGGDFTQGASEYPNMCLAAPASTSTANPFDLQPSPAAVTYGDHTSAFAFLNF</sequence>
<keyword evidence="4" id="KW-1185">Reference proteome</keyword>
<dbReference type="OrthoDB" id="6247875at2759"/>
<comment type="caution">
    <text evidence="3">The sequence shown here is derived from an EMBL/GenBank/DDBJ whole genome shotgun (WGS) entry which is preliminary data.</text>
</comment>
<name>A0A9P3UTF6_LYOSH</name>